<keyword evidence="3" id="KW-1185">Reference proteome</keyword>
<evidence type="ECO:0000256" key="1">
    <source>
        <dbReference type="SAM" id="MobiDB-lite"/>
    </source>
</evidence>
<comment type="caution">
    <text evidence="2">The sequence shown here is derived from an EMBL/GenBank/DDBJ whole genome shotgun (WGS) entry which is preliminary data.</text>
</comment>
<feature type="compositionally biased region" description="Polar residues" evidence="1">
    <location>
        <begin position="548"/>
        <end position="560"/>
    </location>
</feature>
<reference evidence="2" key="1">
    <citation type="submission" date="2020-12" db="EMBL/GenBank/DDBJ databases">
        <title>Metabolic potential, ecology and presence of endohyphal bacteria is reflected in genomic diversity of Mucoromycotina.</title>
        <authorList>
            <person name="Muszewska A."/>
            <person name="Okrasinska A."/>
            <person name="Steczkiewicz K."/>
            <person name="Drgas O."/>
            <person name="Orlowska M."/>
            <person name="Perlinska-Lenart U."/>
            <person name="Aleksandrzak-Piekarczyk T."/>
            <person name="Szatraj K."/>
            <person name="Zielenkiewicz U."/>
            <person name="Pilsyk S."/>
            <person name="Malc E."/>
            <person name="Mieczkowski P."/>
            <person name="Kruszewska J.S."/>
            <person name="Biernat P."/>
            <person name="Pawlowska J."/>
        </authorList>
    </citation>
    <scope>NUCLEOTIDE SEQUENCE</scope>
    <source>
        <strain evidence="2">WA0000017839</strain>
    </source>
</reference>
<evidence type="ECO:0000313" key="3">
    <source>
        <dbReference type="Proteomes" id="UP000603453"/>
    </source>
</evidence>
<dbReference type="EMBL" id="JAEPRD010000166">
    <property type="protein sequence ID" value="KAG2195623.1"/>
    <property type="molecule type" value="Genomic_DNA"/>
</dbReference>
<feature type="region of interest" description="Disordered" evidence="1">
    <location>
        <begin position="112"/>
        <end position="170"/>
    </location>
</feature>
<organism evidence="2 3">
    <name type="scientific">Mucor saturninus</name>
    <dbReference type="NCBI Taxonomy" id="64648"/>
    <lineage>
        <taxon>Eukaryota</taxon>
        <taxon>Fungi</taxon>
        <taxon>Fungi incertae sedis</taxon>
        <taxon>Mucoromycota</taxon>
        <taxon>Mucoromycotina</taxon>
        <taxon>Mucoromycetes</taxon>
        <taxon>Mucorales</taxon>
        <taxon>Mucorineae</taxon>
        <taxon>Mucoraceae</taxon>
        <taxon>Mucor</taxon>
    </lineage>
</organism>
<feature type="compositionally biased region" description="Low complexity" evidence="1">
    <location>
        <begin position="116"/>
        <end position="127"/>
    </location>
</feature>
<protein>
    <submittedName>
        <fullName evidence="2">Uncharacterized protein</fullName>
    </submittedName>
</protein>
<feature type="region of interest" description="Disordered" evidence="1">
    <location>
        <begin position="478"/>
        <end position="537"/>
    </location>
</feature>
<accession>A0A8H7UXD8</accession>
<feature type="compositionally biased region" description="Polar residues" evidence="1">
    <location>
        <begin position="128"/>
        <end position="170"/>
    </location>
</feature>
<proteinExistence type="predicted"/>
<name>A0A8H7UXD8_9FUNG</name>
<dbReference type="Proteomes" id="UP000603453">
    <property type="component" value="Unassembled WGS sequence"/>
</dbReference>
<gene>
    <name evidence="2" type="ORF">INT47_005991</name>
</gene>
<dbReference type="AlphaFoldDB" id="A0A8H7UXD8"/>
<sequence>MSNSNSGIDVLTQDWVQKFHFENRVDLNLQKPAENESTKIEVGDIPIDLLPKLEFSSSSTTTSTTIHSKTDSYLQSILSSTSPATNTSHAACTGSETCVCYKCQRQRRRAGLTRDINTNKTPINNNKQSRANTENKSPTSSIPAVSRETSPPLNMVSSPPSVKITSTPSPIKTILTPPLAKYAPTSPQTNASVKRGNTLRKTPTLRSYEKHMPKPTYSQKDSIYRIEQEEEEERRQQENQKSKTINVAQPDNYKMAWKEDGTGDDLLSSLVTFQTIFEEKGNGNEGLSDLLEQRAQELKRQKLREQQDALKPKKKQEGLPPRQLDCLTLSYRNGPKHNPLTLYHTMKMSGEKERMGAYSTAFKHCINSNSGLRDWIKKSRVAPTRESSKLIQTVRRPTIKRSLLHPLTSSRKNKIAGEESLIWSASTESLSLNTSGTKKSIDMISSPLPLIHPIGNDNQLTDVLSAAQALLPNQNIGQQQLHQKGNKVPYDHIDTPSRPRHTPPVCQSPVDAKDSSSISSSESASGASKLLKGRPGRLFSSIGRKTSMRSYNSNKPSSVKSLEKIDNGNEAQSHEKVLDDLCRILPHIDRALLSPYVYEANNDYMMALQLCKSAVISGKLS</sequence>
<feature type="region of interest" description="Disordered" evidence="1">
    <location>
        <begin position="542"/>
        <end position="561"/>
    </location>
</feature>
<feature type="compositionally biased region" description="Low complexity" evidence="1">
    <location>
        <begin position="515"/>
        <end position="528"/>
    </location>
</feature>
<dbReference type="OrthoDB" id="2401156at2759"/>
<evidence type="ECO:0000313" key="2">
    <source>
        <dbReference type="EMBL" id="KAG2195623.1"/>
    </source>
</evidence>